<dbReference type="PROSITE" id="PS50157">
    <property type="entry name" value="ZINC_FINGER_C2H2_2"/>
    <property type="match status" value="1"/>
</dbReference>
<protein>
    <recommendedName>
        <fullName evidence="3">C2H2-type domain-containing protein</fullName>
    </recommendedName>
</protein>
<evidence type="ECO:0000313" key="4">
    <source>
        <dbReference type="EMBL" id="KAF4630506.1"/>
    </source>
</evidence>
<dbReference type="EMBL" id="JAAMPI010000543">
    <property type="protein sequence ID" value="KAF4630506.1"/>
    <property type="molecule type" value="Genomic_DNA"/>
</dbReference>
<accession>A0A8H4W1V9</accession>
<keyword evidence="1" id="KW-0862">Zinc</keyword>
<evidence type="ECO:0000256" key="2">
    <source>
        <dbReference type="SAM" id="MobiDB-lite"/>
    </source>
</evidence>
<gene>
    <name evidence="4" type="ORF">G7Y89_g7632</name>
</gene>
<feature type="domain" description="C2H2-type" evidence="3">
    <location>
        <begin position="245"/>
        <end position="273"/>
    </location>
</feature>
<evidence type="ECO:0000259" key="3">
    <source>
        <dbReference type="PROSITE" id="PS50157"/>
    </source>
</evidence>
<dbReference type="Proteomes" id="UP000566819">
    <property type="component" value="Unassembled WGS sequence"/>
</dbReference>
<organism evidence="4 5">
    <name type="scientific">Cudoniella acicularis</name>
    <dbReference type="NCBI Taxonomy" id="354080"/>
    <lineage>
        <taxon>Eukaryota</taxon>
        <taxon>Fungi</taxon>
        <taxon>Dikarya</taxon>
        <taxon>Ascomycota</taxon>
        <taxon>Pezizomycotina</taxon>
        <taxon>Leotiomycetes</taxon>
        <taxon>Helotiales</taxon>
        <taxon>Tricladiaceae</taxon>
        <taxon>Cudoniella</taxon>
    </lineage>
</organism>
<dbReference type="PROSITE" id="PS00028">
    <property type="entry name" value="ZINC_FINGER_C2H2_1"/>
    <property type="match status" value="1"/>
</dbReference>
<reference evidence="4 5" key="1">
    <citation type="submission" date="2020-03" db="EMBL/GenBank/DDBJ databases">
        <title>Draft Genome Sequence of Cudoniella acicularis.</title>
        <authorList>
            <person name="Buettner E."/>
            <person name="Kellner H."/>
        </authorList>
    </citation>
    <scope>NUCLEOTIDE SEQUENCE [LARGE SCALE GENOMIC DNA]</scope>
    <source>
        <strain evidence="4 5">DSM 108380</strain>
    </source>
</reference>
<keyword evidence="1" id="KW-0479">Metal-binding</keyword>
<dbReference type="Gene3D" id="3.30.160.60">
    <property type="entry name" value="Classic Zinc Finger"/>
    <property type="match status" value="1"/>
</dbReference>
<keyword evidence="5" id="KW-1185">Reference proteome</keyword>
<evidence type="ECO:0000313" key="5">
    <source>
        <dbReference type="Proteomes" id="UP000566819"/>
    </source>
</evidence>
<dbReference type="GO" id="GO:0008270">
    <property type="term" value="F:zinc ion binding"/>
    <property type="evidence" value="ECO:0007669"/>
    <property type="project" value="UniProtKB-KW"/>
</dbReference>
<comment type="caution">
    <text evidence="4">The sequence shown here is derived from an EMBL/GenBank/DDBJ whole genome shotgun (WGS) entry which is preliminary data.</text>
</comment>
<name>A0A8H4W1V9_9HELO</name>
<feature type="region of interest" description="Disordered" evidence="2">
    <location>
        <begin position="195"/>
        <end position="215"/>
    </location>
</feature>
<proteinExistence type="predicted"/>
<sequence>MTNPYPDNHFLLWPLLSRRLTTSNEYEFVIYRLETSLTPETGEIAEEGLKETDSTETPDPNAHVWRYASIHVYPSKPSVPRDLAADALVQYGNFTARTETERLEKALHAKFLIAGQAESEPLHSQSAIGDVGHKRASGKKCLTSELVSMSEPPVNVAGTSGESSLGRPTITRSRSAFILPIIGSTELSEALNETNTSGKEPSVISPGNTGGAPSETASQLTCNLCGAKFLKLESLRGHEERKVCAPCPTCGKYFKAKELVEAHRKKYHGDDQHLEEAAMVSKQSQEKGRNTQKVATE</sequence>
<dbReference type="InterPro" id="IPR013087">
    <property type="entry name" value="Znf_C2H2_type"/>
</dbReference>
<dbReference type="AlphaFoldDB" id="A0A8H4W1V9"/>
<keyword evidence="1" id="KW-0863">Zinc-finger</keyword>
<evidence type="ECO:0000256" key="1">
    <source>
        <dbReference type="PROSITE-ProRule" id="PRU00042"/>
    </source>
</evidence>
<feature type="region of interest" description="Disordered" evidence="2">
    <location>
        <begin position="275"/>
        <end position="297"/>
    </location>
</feature>
<dbReference type="OrthoDB" id="303107at2759"/>